<feature type="region of interest" description="Disordered" evidence="1">
    <location>
        <begin position="44"/>
        <end position="67"/>
    </location>
</feature>
<feature type="region of interest" description="Disordered" evidence="1">
    <location>
        <begin position="102"/>
        <end position="123"/>
    </location>
</feature>
<protein>
    <submittedName>
        <fullName evidence="2">Uncharacterized protein</fullName>
    </submittedName>
</protein>
<name>A0A8I3ADH8_9AGAM</name>
<proteinExistence type="predicted"/>
<evidence type="ECO:0000313" key="2">
    <source>
        <dbReference type="EMBL" id="KAG6381353.1"/>
    </source>
</evidence>
<keyword evidence="3" id="KW-1185">Reference proteome</keyword>
<gene>
    <name evidence="2" type="ORF">JVT61DRAFT_5765</name>
</gene>
<dbReference type="Proteomes" id="UP000683000">
    <property type="component" value="Unassembled WGS sequence"/>
</dbReference>
<sequence>MTHATSRHFNEEQRRTRRLAHGHPSPALKKAYYKLLLELLPPGSAESTQTRKALQSLEPRTRVAREEETAEMMDKLKGLGNTILGTPLFREIDDSDHNGYFQVNSDSPLTISSSNQTVKEAIR</sequence>
<comment type="caution">
    <text evidence="2">The sequence shown here is derived from an EMBL/GenBank/DDBJ whole genome shotgun (WGS) entry which is preliminary data.</text>
</comment>
<dbReference type="EMBL" id="JAGFBS010000002">
    <property type="protein sequence ID" value="KAG6381353.1"/>
    <property type="molecule type" value="Genomic_DNA"/>
</dbReference>
<evidence type="ECO:0000313" key="3">
    <source>
        <dbReference type="Proteomes" id="UP000683000"/>
    </source>
</evidence>
<evidence type="ECO:0000256" key="1">
    <source>
        <dbReference type="SAM" id="MobiDB-lite"/>
    </source>
</evidence>
<organism evidence="2 3">
    <name type="scientific">Boletus reticuloceps</name>
    <dbReference type="NCBI Taxonomy" id="495285"/>
    <lineage>
        <taxon>Eukaryota</taxon>
        <taxon>Fungi</taxon>
        <taxon>Dikarya</taxon>
        <taxon>Basidiomycota</taxon>
        <taxon>Agaricomycotina</taxon>
        <taxon>Agaricomycetes</taxon>
        <taxon>Agaricomycetidae</taxon>
        <taxon>Boletales</taxon>
        <taxon>Boletineae</taxon>
        <taxon>Boletaceae</taxon>
        <taxon>Boletoideae</taxon>
        <taxon>Boletus</taxon>
    </lineage>
</organism>
<accession>A0A8I3ADH8</accession>
<reference evidence="2" key="1">
    <citation type="submission" date="2021-03" db="EMBL/GenBank/DDBJ databases">
        <title>Evolutionary innovations through gain and loss of genes in the ectomycorrhizal Boletales.</title>
        <authorList>
            <person name="Wu G."/>
            <person name="Miyauchi S."/>
            <person name="Morin E."/>
            <person name="Yang Z.-L."/>
            <person name="Xu J."/>
            <person name="Martin F.M."/>
        </authorList>
    </citation>
    <scope>NUCLEOTIDE SEQUENCE</scope>
    <source>
        <strain evidence="2">BR01</strain>
    </source>
</reference>
<feature type="region of interest" description="Disordered" evidence="1">
    <location>
        <begin position="1"/>
        <end position="24"/>
    </location>
</feature>
<dbReference type="AlphaFoldDB" id="A0A8I3ADH8"/>